<evidence type="ECO:0000256" key="11">
    <source>
        <dbReference type="ARBA" id="ARBA00023136"/>
    </source>
</evidence>
<keyword evidence="8 13" id="KW-0812">Transmembrane</keyword>
<keyword evidence="6" id="KW-0050">Antiport</keyword>
<dbReference type="RefSeq" id="WP_117561424.1">
    <property type="nucleotide sequence ID" value="NZ_BAABXX010000001.1"/>
</dbReference>
<feature type="transmembrane region" description="Helical" evidence="13">
    <location>
        <begin position="354"/>
        <end position="375"/>
    </location>
</feature>
<dbReference type="EMBL" id="QUSL01000003">
    <property type="protein sequence ID" value="RGD86818.1"/>
    <property type="molecule type" value="Genomic_DNA"/>
</dbReference>
<feature type="transmembrane region" description="Helical" evidence="13">
    <location>
        <begin position="53"/>
        <end position="76"/>
    </location>
</feature>
<evidence type="ECO:0000256" key="10">
    <source>
        <dbReference type="ARBA" id="ARBA00023065"/>
    </source>
</evidence>
<dbReference type="Proteomes" id="UP000261032">
    <property type="component" value="Unassembled WGS sequence"/>
</dbReference>
<dbReference type="GO" id="GO:0005886">
    <property type="term" value="C:plasma membrane"/>
    <property type="evidence" value="ECO:0007669"/>
    <property type="project" value="UniProtKB-SubCell"/>
</dbReference>
<feature type="transmembrane region" description="Helical" evidence="13">
    <location>
        <begin position="412"/>
        <end position="434"/>
    </location>
</feature>
<comment type="similarity">
    <text evidence="3">Belongs to the multi antimicrobial extrusion (MATE) (TC 2.A.66.1) family.</text>
</comment>
<comment type="subcellular location">
    <subcellularLocation>
        <location evidence="2">Cell membrane</location>
        <topology evidence="2">Multi-pass membrane protein</topology>
    </subcellularLocation>
</comment>
<comment type="caution">
    <text evidence="15">The sequence shown here is derived from an EMBL/GenBank/DDBJ whole genome shotgun (WGS) entry which is preliminary data.</text>
</comment>
<evidence type="ECO:0000256" key="5">
    <source>
        <dbReference type="ARBA" id="ARBA00022448"/>
    </source>
</evidence>
<feature type="transmembrane region" description="Helical" evidence="13">
    <location>
        <begin position="381"/>
        <end position="400"/>
    </location>
</feature>
<evidence type="ECO:0000256" key="6">
    <source>
        <dbReference type="ARBA" id="ARBA00022449"/>
    </source>
</evidence>
<organism evidence="15 16">
    <name type="scientific">Thomasclavelia ramosa</name>
    <dbReference type="NCBI Taxonomy" id="1547"/>
    <lineage>
        <taxon>Bacteria</taxon>
        <taxon>Bacillati</taxon>
        <taxon>Bacillota</taxon>
        <taxon>Erysipelotrichia</taxon>
        <taxon>Erysipelotrichales</taxon>
        <taxon>Coprobacillaceae</taxon>
        <taxon>Thomasclavelia</taxon>
    </lineage>
</organism>
<dbReference type="AlphaFoldDB" id="A0A3E3AJN2"/>
<dbReference type="InterPro" id="IPR002528">
    <property type="entry name" value="MATE_fam"/>
</dbReference>
<dbReference type="Pfam" id="PF01554">
    <property type="entry name" value="MatE"/>
    <property type="match status" value="2"/>
</dbReference>
<evidence type="ECO:0000256" key="12">
    <source>
        <dbReference type="ARBA" id="ARBA00031636"/>
    </source>
</evidence>
<keyword evidence="10" id="KW-0406">Ion transport</keyword>
<evidence type="ECO:0000313" key="16">
    <source>
        <dbReference type="Proteomes" id="UP000261032"/>
    </source>
</evidence>
<evidence type="ECO:0000256" key="9">
    <source>
        <dbReference type="ARBA" id="ARBA00022989"/>
    </source>
</evidence>
<dbReference type="EMBL" id="JAQLKE010000002">
    <property type="protein sequence ID" value="MDB7082500.1"/>
    <property type="molecule type" value="Genomic_DNA"/>
</dbReference>
<dbReference type="PANTHER" id="PTHR43298:SF2">
    <property type="entry name" value="FMN_FAD EXPORTER YEEO-RELATED"/>
    <property type="match status" value="1"/>
</dbReference>
<dbReference type="GO" id="GO:0006811">
    <property type="term" value="P:monoatomic ion transport"/>
    <property type="evidence" value="ECO:0007669"/>
    <property type="project" value="UniProtKB-KW"/>
</dbReference>
<dbReference type="GeneID" id="64197161"/>
<accession>A0A3E3AJN2</accession>
<evidence type="ECO:0000256" key="1">
    <source>
        <dbReference type="ARBA" id="ARBA00003408"/>
    </source>
</evidence>
<feature type="transmembrane region" description="Helical" evidence="13">
    <location>
        <begin position="133"/>
        <end position="151"/>
    </location>
</feature>
<dbReference type="NCBIfam" id="TIGR00797">
    <property type="entry name" value="matE"/>
    <property type="match status" value="1"/>
</dbReference>
<feature type="transmembrane region" description="Helical" evidence="13">
    <location>
        <begin position="88"/>
        <end position="113"/>
    </location>
</feature>
<gene>
    <name evidence="15" type="ORF">DXB93_03090</name>
    <name evidence="14" type="ORF">PM738_01695</name>
</gene>
<dbReference type="InterPro" id="IPR048279">
    <property type="entry name" value="MdtK-like"/>
</dbReference>
<dbReference type="GO" id="GO:0042910">
    <property type="term" value="F:xenobiotic transmembrane transporter activity"/>
    <property type="evidence" value="ECO:0007669"/>
    <property type="project" value="InterPro"/>
</dbReference>
<comment type="function">
    <text evidence="1">Multidrug efflux pump.</text>
</comment>
<feature type="transmembrane region" description="Helical" evidence="13">
    <location>
        <begin position="14"/>
        <end position="33"/>
    </location>
</feature>
<evidence type="ECO:0000256" key="7">
    <source>
        <dbReference type="ARBA" id="ARBA00022475"/>
    </source>
</evidence>
<evidence type="ECO:0000256" key="2">
    <source>
        <dbReference type="ARBA" id="ARBA00004651"/>
    </source>
</evidence>
<evidence type="ECO:0000313" key="15">
    <source>
        <dbReference type="EMBL" id="RGD86818.1"/>
    </source>
</evidence>
<proteinExistence type="inferred from homology"/>
<feature type="transmembrane region" description="Helical" evidence="13">
    <location>
        <begin position="281"/>
        <end position="301"/>
    </location>
</feature>
<dbReference type="Proteomes" id="UP001211987">
    <property type="component" value="Unassembled WGS sequence"/>
</dbReference>
<keyword evidence="5" id="KW-0813">Transport</keyword>
<evidence type="ECO:0000256" key="3">
    <source>
        <dbReference type="ARBA" id="ARBA00010199"/>
    </source>
</evidence>
<feature type="transmembrane region" description="Helical" evidence="13">
    <location>
        <begin position="163"/>
        <end position="183"/>
    </location>
</feature>
<feature type="transmembrane region" description="Helical" evidence="13">
    <location>
        <begin position="313"/>
        <end position="333"/>
    </location>
</feature>
<protein>
    <recommendedName>
        <fullName evidence="4">Probable multidrug resistance protein NorM</fullName>
    </recommendedName>
    <alternativeName>
        <fullName evidence="12">Multidrug-efflux transporter</fullName>
    </alternativeName>
</protein>
<dbReference type="InterPro" id="IPR050222">
    <property type="entry name" value="MATE_MdtK"/>
</dbReference>
<keyword evidence="7" id="KW-1003">Cell membrane</keyword>
<dbReference type="GO" id="GO:0015297">
    <property type="term" value="F:antiporter activity"/>
    <property type="evidence" value="ECO:0007669"/>
    <property type="project" value="UniProtKB-KW"/>
</dbReference>
<evidence type="ECO:0000256" key="13">
    <source>
        <dbReference type="SAM" id="Phobius"/>
    </source>
</evidence>
<dbReference type="PIRSF" id="PIRSF006603">
    <property type="entry name" value="DinF"/>
    <property type="match status" value="1"/>
</dbReference>
<dbReference type="CDD" id="cd13138">
    <property type="entry name" value="MATE_yoeA_like"/>
    <property type="match status" value="1"/>
</dbReference>
<dbReference type="PANTHER" id="PTHR43298">
    <property type="entry name" value="MULTIDRUG RESISTANCE PROTEIN NORM-RELATED"/>
    <property type="match status" value="1"/>
</dbReference>
<reference evidence="15 16" key="1">
    <citation type="submission" date="2018-08" db="EMBL/GenBank/DDBJ databases">
        <title>A genome reference for cultivated species of the human gut microbiota.</title>
        <authorList>
            <person name="Zou Y."/>
            <person name="Xue W."/>
            <person name="Luo G."/>
        </authorList>
    </citation>
    <scope>NUCLEOTIDE SEQUENCE [LARGE SCALE GENOMIC DNA]</scope>
    <source>
        <strain evidence="15 16">OM06-4</strain>
    </source>
</reference>
<evidence type="ECO:0000256" key="8">
    <source>
        <dbReference type="ARBA" id="ARBA00022692"/>
    </source>
</evidence>
<sequence>MNDELLNGSVFKSLMLFAIPFMLSNLLQVLYGAADLFVVGHFATTSDVSAVSIGSQTMAMLTNLILGFTTGITVLLGQFFGAKKEKELAATVGSSVVLFTMIAVTISIILFLTNHQIVGLMHTPNDAISATRSYLYICSLGTVFIVGYNAVSAILRGLGDSKTPLLFVAIACVINVIVDFILVDGYQMGAAGAAIATVLAQAGAFIFSLIYLKYKGLGFKFNRQDISFNLPMIAKITKVGLPIGLQSALVGISFLLITVIVNGMGLVASASVGVVEKLIEFLMLPAIALGNAVATMTAQNFGAEQYSRAYKSMRYGIAFCLSISLIVTVVCQFDGSIFTRIFSSDQAVIKNAALYLQTYSFDCLCTSFIFCYNGYLNGGGYTVFTMLHSLLATFILRIPLTLVISKLSGITLFHMGIASPIASMASIIMCVIYIRYLNKKLLF</sequence>
<evidence type="ECO:0000256" key="4">
    <source>
        <dbReference type="ARBA" id="ARBA00020268"/>
    </source>
</evidence>
<keyword evidence="11 13" id="KW-0472">Membrane</keyword>
<feature type="transmembrane region" description="Helical" evidence="13">
    <location>
        <begin position="189"/>
        <end position="214"/>
    </location>
</feature>
<keyword evidence="9 13" id="KW-1133">Transmembrane helix</keyword>
<name>A0A3E3AJN2_9FIRM</name>
<evidence type="ECO:0000313" key="14">
    <source>
        <dbReference type="EMBL" id="MDB7082500.1"/>
    </source>
</evidence>
<reference evidence="14" key="2">
    <citation type="submission" date="2023-01" db="EMBL/GenBank/DDBJ databases">
        <title>Human gut microbiome strain richness.</title>
        <authorList>
            <person name="Chen-Liaw A."/>
        </authorList>
    </citation>
    <scope>NUCLEOTIDE SEQUENCE</scope>
    <source>
        <strain evidence="14">1001217st2_G6_1001217B_191108</strain>
    </source>
</reference>